<dbReference type="InterPro" id="IPR059241">
    <property type="entry name" value="SfIV_phage_associated"/>
</dbReference>
<reference evidence="2" key="1">
    <citation type="journal article" date="2018" name="Genome Announc.">
        <title>First complete genome sequence of Yersinia massiliensis.</title>
        <authorList>
            <person name="Thomas M.C."/>
            <person name="Arling V."/>
            <person name="Goji N."/>
            <person name="Janzen T.W."/>
            <person name="Duceppe M.-O."/>
            <person name="Mathews A."/>
            <person name="Carrillo C."/>
            <person name="Amoako K."/>
        </authorList>
    </citation>
    <scope>NUCLEOTIDE SEQUENCE [LARGE SCALE GENOMIC DNA]</scope>
    <source>
        <strain evidence="2">GTA</strain>
    </source>
</reference>
<organism evidence="1 2">
    <name type="scientific">Yersinia massiliensis</name>
    <dbReference type="NCBI Taxonomy" id="419257"/>
    <lineage>
        <taxon>Bacteria</taxon>
        <taxon>Pseudomonadati</taxon>
        <taxon>Pseudomonadota</taxon>
        <taxon>Gammaproteobacteria</taxon>
        <taxon>Enterobacterales</taxon>
        <taxon>Yersiniaceae</taxon>
        <taxon>Yersinia</taxon>
    </lineage>
</organism>
<accession>A0ABM6US41</accession>
<dbReference type="EMBL" id="CP028487">
    <property type="protein sequence ID" value="AVX37889.1"/>
    <property type="molecule type" value="Genomic_DNA"/>
</dbReference>
<proteinExistence type="predicted"/>
<name>A0ABM6US41_9GAMM</name>
<keyword evidence="2" id="KW-1185">Reference proteome</keyword>
<evidence type="ECO:0000313" key="1">
    <source>
        <dbReference type="EMBL" id="AVX37889.1"/>
    </source>
</evidence>
<protein>
    <submittedName>
        <fullName evidence="1">Uncharacterized protein</fullName>
    </submittedName>
</protein>
<sequence>MSSHSILWHEISTDVCKKLNVSELFFSHGDYRDKIEVRQARASAYLILILELTLQEHRDKYSVPSVSLSGAAALHHKIFLKTKWLPQTIRDLSYEDCLFVLLEDLHPENLSTESQNYLKILEIQKSVFVPDQLLLEEWTPEKYGHHTSRLYQDNQ</sequence>
<gene>
    <name evidence="1" type="ORF">DA391_09595</name>
</gene>
<evidence type="ECO:0000313" key="2">
    <source>
        <dbReference type="Proteomes" id="UP000240908"/>
    </source>
</evidence>
<dbReference type="Proteomes" id="UP000240908">
    <property type="component" value="Chromosome"/>
</dbReference>
<dbReference type="NCBIfam" id="NF033230">
    <property type="entry name" value="phage_region_01"/>
    <property type="match status" value="1"/>
</dbReference>
<dbReference type="RefSeq" id="WP_108087622.1">
    <property type="nucleotide sequence ID" value="NZ_CP028487.1"/>
</dbReference>